<accession>A0ABD0VM28</accession>
<dbReference type="AlphaFoldDB" id="A0ABD0VM28"/>
<gene>
    <name evidence="1" type="ORF">M5K25_004252</name>
</gene>
<protein>
    <submittedName>
        <fullName evidence="1">Uncharacterized protein</fullName>
    </submittedName>
</protein>
<dbReference type="Proteomes" id="UP001552299">
    <property type="component" value="Unassembled WGS sequence"/>
</dbReference>
<reference evidence="1 2" key="1">
    <citation type="journal article" date="2024" name="Plant Biotechnol. J.">
        <title>Dendrobium thyrsiflorum genome and its molecular insights into genes involved in important horticultural traits.</title>
        <authorList>
            <person name="Chen B."/>
            <person name="Wang J.Y."/>
            <person name="Zheng P.J."/>
            <person name="Li K.L."/>
            <person name="Liang Y.M."/>
            <person name="Chen X.F."/>
            <person name="Zhang C."/>
            <person name="Zhao X."/>
            <person name="He X."/>
            <person name="Zhang G.Q."/>
            <person name="Liu Z.J."/>
            <person name="Xu Q."/>
        </authorList>
    </citation>
    <scope>NUCLEOTIDE SEQUENCE [LARGE SCALE GENOMIC DNA]</scope>
    <source>
        <strain evidence="1">GZMU011</strain>
    </source>
</reference>
<comment type="caution">
    <text evidence="1">The sequence shown here is derived from an EMBL/GenBank/DDBJ whole genome shotgun (WGS) entry which is preliminary data.</text>
</comment>
<sequence>MLLCCNCLKEDGNTLLMIEMIRCKMFRKQLSSIYLQPVMRLAQESGPTVSFILFNKTNNFSAHLVYSSHFL</sequence>
<keyword evidence="2" id="KW-1185">Reference proteome</keyword>
<name>A0ABD0VM28_DENTH</name>
<dbReference type="EMBL" id="JANQDX010000004">
    <property type="protein sequence ID" value="KAL0925878.1"/>
    <property type="molecule type" value="Genomic_DNA"/>
</dbReference>
<organism evidence="1 2">
    <name type="scientific">Dendrobium thyrsiflorum</name>
    <name type="common">Pinecone-like raceme dendrobium</name>
    <name type="synonym">Orchid</name>
    <dbReference type="NCBI Taxonomy" id="117978"/>
    <lineage>
        <taxon>Eukaryota</taxon>
        <taxon>Viridiplantae</taxon>
        <taxon>Streptophyta</taxon>
        <taxon>Embryophyta</taxon>
        <taxon>Tracheophyta</taxon>
        <taxon>Spermatophyta</taxon>
        <taxon>Magnoliopsida</taxon>
        <taxon>Liliopsida</taxon>
        <taxon>Asparagales</taxon>
        <taxon>Orchidaceae</taxon>
        <taxon>Epidendroideae</taxon>
        <taxon>Malaxideae</taxon>
        <taxon>Dendrobiinae</taxon>
        <taxon>Dendrobium</taxon>
    </lineage>
</organism>
<proteinExistence type="predicted"/>
<evidence type="ECO:0000313" key="2">
    <source>
        <dbReference type="Proteomes" id="UP001552299"/>
    </source>
</evidence>
<evidence type="ECO:0000313" key="1">
    <source>
        <dbReference type="EMBL" id="KAL0925878.1"/>
    </source>
</evidence>